<feature type="transmembrane region" description="Helical" evidence="8">
    <location>
        <begin position="217"/>
        <end position="241"/>
    </location>
</feature>
<dbReference type="PANTHER" id="PTHR43357:SF4">
    <property type="entry name" value="INNER MEMBRANE ABC TRANSPORTER PERMEASE PROTEIN YDCV"/>
    <property type="match status" value="1"/>
</dbReference>
<evidence type="ECO:0000256" key="6">
    <source>
        <dbReference type="ARBA" id="ARBA00022989"/>
    </source>
</evidence>
<keyword evidence="4" id="KW-0997">Cell inner membrane</keyword>
<gene>
    <name evidence="11" type="ORF">SAMN04515671_0945</name>
</gene>
<dbReference type="SUPFAM" id="SSF161098">
    <property type="entry name" value="MetI-like"/>
    <property type="match status" value="1"/>
</dbReference>
<feature type="domain" description="ABC transmembrane type-1" evidence="10">
    <location>
        <begin position="91"/>
        <end position="281"/>
    </location>
</feature>
<dbReference type="AlphaFoldDB" id="A0A1H0JK27"/>
<feature type="transmembrane region" description="Helical" evidence="8">
    <location>
        <begin position="261"/>
        <end position="285"/>
    </location>
</feature>
<evidence type="ECO:0000256" key="7">
    <source>
        <dbReference type="ARBA" id="ARBA00023136"/>
    </source>
</evidence>
<organism evidence="11 12">
    <name type="scientific">Nakamurella panacisegetis</name>
    <dbReference type="NCBI Taxonomy" id="1090615"/>
    <lineage>
        <taxon>Bacteria</taxon>
        <taxon>Bacillati</taxon>
        <taxon>Actinomycetota</taxon>
        <taxon>Actinomycetes</taxon>
        <taxon>Nakamurellales</taxon>
        <taxon>Nakamurellaceae</taxon>
        <taxon>Nakamurella</taxon>
    </lineage>
</organism>
<sequence>MAEMTLAKEDTAVGVPAGKAPRKIRAAFRRKQAISRWIIVLIVLGFFLLPLVGLLDFSTRKFNGTRTWSTWGTLFHASELRAAAPDLVDGFWITLLLCLVTVVLTVLLLVPTMTWIRLRVPEAQKLVEFVCLLPLTIPAIVLVVGLAPVYRVIGKVLSTGSIWLCFAYVILALPYAYRAIDSGLSAIDVRTLSEAARSLGCSWGKVMWKIVLPNIKAGVIGASFLTVALVLGEFTVASLLLKNNFAVALGALGNSAGADPKLTAVLSLVSLVLGFVLMFGFSFIGNRGNRRSRGKNGSGGVLATGVRGDLRPVPTPSSAQAL</sequence>
<comment type="similarity">
    <text evidence="8">Belongs to the binding-protein-dependent transport system permease family.</text>
</comment>
<evidence type="ECO:0000313" key="11">
    <source>
        <dbReference type="EMBL" id="SDO44076.1"/>
    </source>
</evidence>
<keyword evidence="5 8" id="KW-0812">Transmembrane</keyword>
<feature type="transmembrane region" description="Helical" evidence="8">
    <location>
        <begin position="156"/>
        <end position="177"/>
    </location>
</feature>
<comment type="subcellular location">
    <subcellularLocation>
        <location evidence="1">Cell inner membrane</location>
        <topology evidence="1">Multi-pass membrane protein</topology>
    </subcellularLocation>
    <subcellularLocation>
        <location evidence="8">Cell membrane</location>
        <topology evidence="8">Multi-pass membrane protein</topology>
    </subcellularLocation>
</comment>
<dbReference type="STRING" id="1090615.SAMN04515671_0945"/>
<name>A0A1H0JK27_9ACTN</name>
<dbReference type="InterPro" id="IPR000515">
    <property type="entry name" value="MetI-like"/>
</dbReference>
<dbReference type="PANTHER" id="PTHR43357">
    <property type="entry name" value="INNER MEMBRANE ABC TRANSPORTER PERMEASE PROTEIN YDCV"/>
    <property type="match status" value="1"/>
</dbReference>
<feature type="transmembrane region" description="Helical" evidence="8">
    <location>
        <begin position="91"/>
        <end position="114"/>
    </location>
</feature>
<evidence type="ECO:0000256" key="1">
    <source>
        <dbReference type="ARBA" id="ARBA00004429"/>
    </source>
</evidence>
<keyword evidence="2 8" id="KW-0813">Transport</keyword>
<evidence type="ECO:0000256" key="9">
    <source>
        <dbReference type="SAM" id="MobiDB-lite"/>
    </source>
</evidence>
<evidence type="ECO:0000256" key="3">
    <source>
        <dbReference type="ARBA" id="ARBA00022475"/>
    </source>
</evidence>
<keyword evidence="7 8" id="KW-0472">Membrane</keyword>
<evidence type="ECO:0000259" key="10">
    <source>
        <dbReference type="PROSITE" id="PS50928"/>
    </source>
</evidence>
<evidence type="ECO:0000256" key="8">
    <source>
        <dbReference type="RuleBase" id="RU363032"/>
    </source>
</evidence>
<feature type="region of interest" description="Disordered" evidence="9">
    <location>
        <begin position="290"/>
        <end position="322"/>
    </location>
</feature>
<dbReference type="GO" id="GO:0055085">
    <property type="term" value="P:transmembrane transport"/>
    <property type="evidence" value="ECO:0007669"/>
    <property type="project" value="InterPro"/>
</dbReference>
<protein>
    <submittedName>
        <fullName evidence="11">Putative spermidine/putrescine transport system permease protein</fullName>
    </submittedName>
</protein>
<dbReference type="CDD" id="cd06261">
    <property type="entry name" value="TM_PBP2"/>
    <property type="match status" value="1"/>
</dbReference>
<proteinExistence type="inferred from homology"/>
<evidence type="ECO:0000256" key="4">
    <source>
        <dbReference type="ARBA" id="ARBA00022519"/>
    </source>
</evidence>
<dbReference type="InterPro" id="IPR035906">
    <property type="entry name" value="MetI-like_sf"/>
</dbReference>
<reference evidence="11 12" key="1">
    <citation type="submission" date="2016-10" db="EMBL/GenBank/DDBJ databases">
        <authorList>
            <person name="de Groot N.N."/>
        </authorList>
    </citation>
    <scope>NUCLEOTIDE SEQUENCE [LARGE SCALE GENOMIC DNA]</scope>
    <source>
        <strain evidence="12">P4-7,KCTC 19426,CECT 7604</strain>
    </source>
</reference>
<feature type="transmembrane region" description="Helical" evidence="8">
    <location>
        <begin position="126"/>
        <end position="150"/>
    </location>
</feature>
<dbReference type="EMBL" id="LT629710">
    <property type="protein sequence ID" value="SDO44076.1"/>
    <property type="molecule type" value="Genomic_DNA"/>
</dbReference>
<evidence type="ECO:0000256" key="2">
    <source>
        <dbReference type="ARBA" id="ARBA00022448"/>
    </source>
</evidence>
<dbReference type="GO" id="GO:0005886">
    <property type="term" value="C:plasma membrane"/>
    <property type="evidence" value="ECO:0007669"/>
    <property type="project" value="UniProtKB-SubCell"/>
</dbReference>
<dbReference type="Gene3D" id="1.10.3720.10">
    <property type="entry name" value="MetI-like"/>
    <property type="match status" value="1"/>
</dbReference>
<accession>A0A1H0JK27</accession>
<keyword evidence="6 8" id="KW-1133">Transmembrane helix</keyword>
<feature type="transmembrane region" description="Helical" evidence="8">
    <location>
        <begin position="33"/>
        <end position="55"/>
    </location>
</feature>
<dbReference type="RefSeq" id="WP_197676406.1">
    <property type="nucleotide sequence ID" value="NZ_LT629710.1"/>
</dbReference>
<dbReference type="Pfam" id="PF00528">
    <property type="entry name" value="BPD_transp_1"/>
    <property type="match status" value="1"/>
</dbReference>
<keyword evidence="3" id="KW-1003">Cell membrane</keyword>
<evidence type="ECO:0000256" key="5">
    <source>
        <dbReference type="ARBA" id="ARBA00022692"/>
    </source>
</evidence>
<keyword evidence="12" id="KW-1185">Reference proteome</keyword>
<dbReference type="Proteomes" id="UP000198741">
    <property type="component" value="Chromosome I"/>
</dbReference>
<evidence type="ECO:0000313" key="12">
    <source>
        <dbReference type="Proteomes" id="UP000198741"/>
    </source>
</evidence>
<dbReference type="PROSITE" id="PS50928">
    <property type="entry name" value="ABC_TM1"/>
    <property type="match status" value="1"/>
</dbReference>